<dbReference type="PROSITE" id="PS50043">
    <property type="entry name" value="HTH_LUXR_2"/>
    <property type="match status" value="1"/>
</dbReference>
<feature type="domain" description="Response regulatory" evidence="4">
    <location>
        <begin position="2"/>
        <end position="122"/>
    </location>
</feature>
<dbReference type="SUPFAM" id="SSF46894">
    <property type="entry name" value="C-terminal effector domain of the bipartite response regulators"/>
    <property type="match status" value="1"/>
</dbReference>
<dbReference type="Gene3D" id="3.20.20.450">
    <property type="entry name" value="EAL domain"/>
    <property type="match status" value="1"/>
</dbReference>
<dbReference type="PROSITE" id="PS50883">
    <property type="entry name" value="EAL"/>
    <property type="match status" value="1"/>
</dbReference>
<dbReference type="Proteomes" id="UP000036426">
    <property type="component" value="Unassembled WGS sequence"/>
</dbReference>
<keyword evidence="7" id="KW-1185">Reference proteome</keyword>
<evidence type="ECO:0000259" key="5">
    <source>
        <dbReference type="PROSITE" id="PS50883"/>
    </source>
</evidence>
<dbReference type="GO" id="GO:0071111">
    <property type="term" value="F:cyclic-guanylate-specific phosphodiesterase activity"/>
    <property type="evidence" value="ECO:0007669"/>
    <property type="project" value="InterPro"/>
</dbReference>
<accession>A0A0J1GLG8</accession>
<dbReference type="CDD" id="cd01948">
    <property type="entry name" value="EAL"/>
    <property type="match status" value="1"/>
</dbReference>
<dbReference type="Gene3D" id="3.40.50.2300">
    <property type="match status" value="1"/>
</dbReference>
<dbReference type="InterPro" id="IPR011006">
    <property type="entry name" value="CheY-like_superfamily"/>
</dbReference>
<organism evidence="6 7">
    <name type="scientific">Photobacterium aphoticum</name>
    <dbReference type="NCBI Taxonomy" id="754436"/>
    <lineage>
        <taxon>Bacteria</taxon>
        <taxon>Pseudomonadati</taxon>
        <taxon>Pseudomonadota</taxon>
        <taxon>Gammaproteobacteria</taxon>
        <taxon>Vibrionales</taxon>
        <taxon>Vibrionaceae</taxon>
        <taxon>Photobacterium</taxon>
    </lineage>
</organism>
<evidence type="ECO:0000256" key="2">
    <source>
        <dbReference type="PROSITE-ProRule" id="PRU00169"/>
    </source>
</evidence>
<dbReference type="RefSeq" id="WP_047874819.1">
    <property type="nucleotide sequence ID" value="NZ_BMYC01000004.1"/>
</dbReference>
<sequence length="588" mass="66272">MKILLIEDDTIQVVSLKLKIKRLGFDDILVATNGIEALDIIKSHAIDLVFCDLRMPEMDGVSFLTQLAEINAEMGVVILSAADESVLQLIYNMCSLCNFKFVEVIKKPYKQEDLDNVFEQLALVDEQEAEVVQQEELTADELAAGFEYGLFTNHYQPQFHFQTGQMVGVEALVRFEHPLHGVIGPHRFLDAIERLNLGQDLFYVVLKNAVAAISSMDTDLQLSVNITKSNLESNICEAVFEVCEMYDFPLHKLTLEMIEHDVYNASITSLANLARLRMHGVGLSIDDFGTGYSSLEQLAQLPYTELKIDKSFINGLSTNYKNQQITHSCLILANSLGLTCVVEGVEDEETWEYLRHHGGDICQGFYTGSPMTADALLELYYKNTNKKVEADNLFEGLHCLILDNESVSGKALKKLMLKDYHVFSAKSEKLTRKSMDIVNGNLINAIVINQHEVTEDTVELCIYARSLGFKGEFIFLAEFNAQCPEMLSSQLTEYRWLVKEKTLNETASKIVNTILHGENRYAIDSSVQEKLSKRERFVADCLIKGLSNKQIASELDISQKTVSTYKTRVLTKCGVKSIIELLKFNKIE</sequence>
<dbReference type="SUPFAM" id="SSF52172">
    <property type="entry name" value="CheY-like"/>
    <property type="match status" value="1"/>
</dbReference>
<reference evidence="6 7" key="1">
    <citation type="submission" date="2015-05" db="EMBL/GenBank/DDBJ databases">
        <title>Photobacterium galathea sp. nov.</title>
        <authorList>
            <person name="Machado H."/>
            <person name="Gram L."/>
        </authorList>
    </citation>
    <scope>NUCLEOTIDE SEQUENCE [LARGE SCALE GENOMIC DNA]</scope>
    <source>
        <strain evidence="6 7">DSM 25995</strain>
    </source>
</reference>
<dbReference type="PRINTS" id="PR00038">
    <property type="entry name" value="HTHLUXR"/>
</dbReference>
<gene>
    <name evidence="6" type="ORF">ABT58_12995</name>
</gene>
<dbReference type="PROSITE" id="PS00622">
    <property type="entry name" value="HTH_LUXR_1"/>
    <property type="match status" value="1"/>
</dbReference>
<evidence type="ECO:0000313" key="6">
    <source>
        <dbReference type="EMBL" id="KLV00553.1"/>
    </source>
</evidence>
<dbReference type="Pfam" id="PF00196">
    <property type="entry name" value="GerE"/>
    <property type="match status" value="1"/>
</dbReference>
<dbReference type="InterPro" id="IPR000792">
    <property type="entry name" value="Tscrpt_reg_LuxR_C"/>
</dbReference>
<dbReference type="SMART" id="SM00052">
    <property type="entry name" value="EAL"/>
    <property type="match status" value="1"/>
</dbReference>
<dbReference type="GO" id="GO:0006355">
    <property type="term" value="P:regulation of DNA-templated transcription"/>
    <property type="evidence" value="ECO:0007669"/>
    <property type="project" value="InterPro"/>
</dbReference>
<dbReference type="SMART" id="SM00448">
    <property type="entry name" value="REC"/>
    <property type="match status" value="1"/>
</dbReference>
<dbReference type="GO" id="GO:0003677">
    <property type="term" value="F:DNA binding"/>
    <property type="evidence" value="ECO:0007669"/>
    <property type="project" value="UniProtKB-KW"/>
</dbReference>
<dbReference type="PROSITE" id="PS50110">
    <property type="entry name" value="RESPONSE_REGULATORY"/>
    <property type="match status" value="1"/>
</dbReference>
<dbReference type="CDD" id="cd06170">
    <property type="entry name" value="LuxR_C_like"/>
    <property type="match status" value="1"/>
</dbReference>
<proteinExistence type="predicted"/>
<dbReference type="InterPro" id="IPR016032">
    <property type="entry name" value="Sig_transdc_resp-reg_C-effctor"/>
</dbReference>
<dbReference type="OrthoDB" id="9812358at2"/>
<comment type="caution">
    <text evidence="6">The sequence shown here is derived from an EMBL/GenBank/DDBJ whole genome shotgun (WGS) entry which is preliminary data.</text>
</comment>
<protein>
    <recommendedName>
        <fullName evidence="8">Diguanylate phosphodiesterase</fullName>
    </recommendedName>
</protein>
<evidence type="ECO:0000313" key="7">
    <source>
        <dbReference type="Proteomes" id="UP000036426"/>
    </source>
</evidence>
<feature type="domain" description="HTH luxR-type" evidence="3">
    <location>
        <begin position="524"/>
        <end position="588"/>
    </location>
</feature>
<evidence type="ECO:0000256" key="1">
    <source>
        <dbReference type="ARBA" id="ARBA00023125"/>
    </source>
</evidence>
<dbReference type="InterPro" id="IPR035919">
    <property type="entry name" value="EAL_sf"/>
</dbReference>
<dbReference type="Pfam" id="PF00072">
    <property type="entry name" value="Response_reg"/>
    <property type="match status" value="1"/>
</dbReference>
<dbReference type="SUPFAM" id="SSF141868">
    <property type="entry name" value="EAL domain-like"/>
    <property type="match status" value="1"/>
</dbReference>
<dbReference type="InterPro" id="IPR050706">
    <property type="entry name" value="Cyclic-di-GMP_PDE-like"/>
</dbReference>
<evidence type="ECO:0008006" key="8">
    <source>
        <dbReference type="Google" id="ProtNLM"/>
    </source>
</evidence>
<dbReference type="EMBL" id="LDOV01000022">
    <property type="protein sequence ID" value="KLV00553.1"/>
    <property type="molecule type" value="Genomic_DNA"/>
</dbReference>
<dbReference type="InterPro" id="IPR001789">
    <property type="entry name" value="Sig_transdc_resp-reg_receiver"/>
</dbReference>
<feature type="modified residue" description="4-aspartylphosphate" evidence="2">
    <location>
        <position position="52"/>
    </location>
</feature>
<keyword evidence="2" id="KW-0597">Phosphoprotein</keyword>
<dbReference type="Gene3D" id="1.10.10.10">
    <property type="entry name" value="Winged helix-like DNA-binding domain superfamily/Winged helix DNA-binding domain"/>
    <property type="match status" value="1"/>
</dbReference>
<dbReference type="GO" id="GO:0000160">
    <property type="term" value="P:phosphorelay signal transduction system"/>
    <property type="evidence" value="ECO:0007669"/>
    <property type="project" value="InterPro"/>
</dbReference>
<dbReference type="PATRIC" id="fig|754436.4.peg.2765"/>
<dbReference type="Pfam" id="PF00563">
    <property type="entry name" value="EAL"/>
    <property type="match status" value="1"/>
</dbReference>
<dbReference type="PANTHER" id="PTHR33121">
    <property type="entry name" value="CYCLIC DI-GMP PHOSPHODIESTERASE PDEF"/>
    <property type="match status" value="1"/>
</dbReference>
<dbReference type="InterPro" id="IPR036388">
    <property type="entry name" value="WH-like_DNA-bd_sf"/>
</dbReference>
<name>A0A0J1GLG8_9GAMM</name>
<dbReference type="AlphaFoldDB" id="A0A0J1GLG8"/>
<dbReference type="SMART" id="SM00421">
    <property type="entry name" value="HTH_LUXR"/>
    <property type="match status" value="1"/>
</dbReference>
<feature type="domain" description="EAL" evidence="5">
    <location>
        <begin position="135"/>
        <end position="384"/>
    </location>
</feature>
<evidence type="ECO:0000259" key="3">
    <source>
        <dbReference type="PROSITE" id="PS50043"/>
    </source>
</evidence>
<dbReference type="PANTHER" id="PTHR33121:SF71">
    <property type="entry name" value="OXYGEN SENSOR PROTEIN DOSP"/>
    <property type="match status" value="1"/>
</dbReference>
<dbReference type="InterPro" id="IPR001633">
    <property type="entry name" value="EAL_dom"/>
</dbReference>
<evidence type="ECO:0000259" key="4">
    <source>
        <dbReference type="PROSITE" id="PS50110"/>
    </source>
</evidence>
<keyword evidence="1" id="KW-0238">DNA-binding</keyword>